<protein>
    <recommendedName>
        <fullName evidence="7">Rhodopsin domain-containing protein</fullName>
    </recommendedName>
</protein>
<dbReference type="Pfam" id="PF20684">
    <property type="entry name" value="Fung_rhodopsin"/>
    <property type="match status" value="1"/>
</dbReference>
<gene>
    <name evidence="8" type="ORF">BP01DRAFT_270686</name>
</gene>
<dbReference type="InterPro" id="IPR052337">
    <property type="entry name" value="SAT4-like"/>
</dbReference>
<evidence type="ECO:0000256" key="4">
    <source>
        <dbReference type="ARBA" id="ARBA00023136"/>
    </source>
</evidence>
<evidence type="ECO:0000259" key="7">
    <source>
        <dbReference type="Pfam" id="PF20684"/>
    </source>
</evidence>
<feature type="transmembrane region" description="Helical" evidence="6">
    <location>
        <begin position="134"/>
        <end position="155"/>
    </location>
</feature>
<feature type="domain" description="Rhodopsin" evidence="7">
    <location>
        <begin position="34"/>
        <end position="272"/>
    </location>
</feature>
<evidence type="ECO:0000313" key="9">
    <source>
        <dbReference type="Proteomes" id="UP000248349"/>
    </source>
</evidence>
<dbReference type="InterPro" id="IPR049326">
    <property type="entry name" value="Rhodopsin_dom_fungi"/>
</dbReference>
<reference evidence="8 9" key="1">
    <citation type="submission" date="2016-12" db="EMBL/GenBank/DDBJ databases">
        <title>The genomes of Aspergillus section Nigri reveals drivers in fungal speciation.</title>
        <authorList>
            <consortium name="DOE Joint Genome Institute"/>
            <person name="Vesth T.C."/>
            <person name="Nybo J."/>
            <person name="Theobald S."/>
            <person name="Brandl J."/>
            <person name="Frisvad J.C."/>
            <person name="Nielsen K.F."/>
            <person name="Lyhne E.K."/>
            <person name="Kogle M.E."/>
            <person name="Kuo A."/>
            <person name="Riley R."/>
            <person name="Clum A."/>
            <person name="Nolan M."/>
            <person name="Lipzen A."/>
            <person name="Salamov A."/>
            <person name="Henrissat B."/>
            <person name="Wiebenga A."/>
            <person name="De Vries R.P."/>
            <person name="Grigoriev I.V."/>
            <person name="Mortensen U.H."/>
            <person name="Andersen M.R."/>
            <person name="Baker S.E."/>
        </authorList>
    </citation>
    <scope>NUCLEOTIDE SEQUENCE [LARGE SCALE GENOMIC DNA]</scope>
    <source>
        <strain evidence="8 9">JOP 1030-1</strain>
    </source>
</reference>
<dbReference type="OrthoDB" id="3529975at2759"/>
<dbReference type="GeneID" id="37072612"/>
<comment type="similarity">
    <text evidence="5">Belongs to the SAT4 family.</text>
</comment>
<dbReference type="PANTHER" id="PTHR33048:SF47">
    <property type="entry name" value="INTEGRAL MEMBRANE PROTEIN-RELATED"/>
    <property type="match status" value="1"/>
</dbReference>
<feature type="transmembrane region" description="Helical" evidence="6">
    <location>
        <begin position="175"/>
        <end position="199"/>
    </location>
</feature>
<dbReference type="EMBL" id="KZ821245">
    <property type="protein sequence ID" value="PYH43219.1"/>
    <property type="molecule type" value="Genomic_DNA"/>
</dbReference>
<evidence type="ECO:0000256" key="1">
    <source>
        <dbReference type="ARBA" id="ARBA00004141"/>
    </source>
</evidence>
<dbReference type="RefSeq" id="XP_025429201.1">
    <property type="nucleotide sequence ID" value="XM_025571384.1"/>
</dbReference>
<dbReference type="PANTHER" id="PTHR33048">
    <property type="entry name" value="PTH11-LIKE INTEGRAL MEMBRANE PROTEIN (AFU_ORTHOLOGUE AFUA_5G11245)"/>
    <property type="match status" value="1"/>
</dbReference>
<keyword evidence="3 6" id="KW-1133">Transmembrane helix</keyword>
<sequence length="277" mass="31185">MDLDIPEGTPNRGPSVQALFIVLLVCTTLMTVTRVVSKIVTKQRWWWDDLFALLSWPAEVIILSLLIAWVQLGLGLHEAFVAAQDPSLLTRGARYFYVCIFFFDTSICFPKLSALFLYARVFNTTTNRLLRLQLWILGALVVGWLLSAVLVTIWQCDPIPKAWTPTLKGSCVNSFAWYTATATLSCAIDIWILIIPVPLIWRLQSSLRRRIYLLVAFILTYSVIVVSLGRMIATVQIIPKVADDETWTLTTYLYWATLEGSLSIISISVPNAIALAK</sequence>
<evidence type="ECO:0000256" key="2">
    <source>
        <dbReference type="ARBA" id="ARBA00022692"/>
    </source>
</evidence>
<keyword evidence="9" id="KW-1185">Reference proteome</keyword>
<organism evidence="8 9">
    <name type="scientific">Aspergillus saccharolyticus JOP 1030-1</name>
    <dbReference type="NCBI Taxonomy" id="1450539"/>
    <lineage>
        <taxon>Eukaryota</taxon>
        <taxon>Fungi</taxon>
        <taxon>Dikarya</taxon>
        <taxon>Ascomycota</taxon>
        <taxon>Pezizomycotina</taxon>
        <taxon>Eurotiomycetes</taxon>
        <taxon>Eurotiomycetidae</taxon>
        <taxon>Eurotiales</taxon>
        <taxon>Aspergillaceae</taxon>
        <taxon>Aspergillus</taxon>
        <taxon>Aspergillus subgen. Circumdati</taxon>
    </lineage>
</organism>
<feature type="transmembrane region" description="Helical" evidence="6">
    <location>
        <begin position="49"/>
        <end position="70"/>
    </location>
</feature>
<evidence type="ECO:0000313" key="8">
    <source>
        <dbReference type="EMBL" id="PYH43219.1"/>
    </source>
</evidence>
<evidence type="ECO:0000256" key="6">
    <source>
        <dbReference type="SAM" id="Phobius"/>
    </source>
</evidence>
<feature type="transmembrane region" description="Helical" evidence="6">
    <location>
        <begin position="211"/>
        <end position="232"/>
    </location>
</feature>
<feature type="transmembrane region" description="Helical" evidence="6">
    <location>
        <begin position="16"/>
        <end position="37"/>
    </location>
</feature>
<dbReference type="Proteomes" id="UP000248349">
    <property type="component" value="Unassembled WGS sequence"/>
</dbReference>
<feature type="non-terminal residue" evidence="8">
    <location>
        <position position="277"/>
    </location>
</feature>
<keyword evidence="2 6" id="KW-0812">Transmembrane</keyword>
<feature type="transmembrane region" description="Helical" evidence="6">
    <location>
        <begin position="252"/>
        <end position="276"/>
    </location>
</feature>
<feature type="transmembrane region" description="Helical" evidence="6">
    <location>
        <begin position="95"/>
        <end position="122"/>
    </location>
</feature>
<evidence type="ECO:0000256" key="5">
    <source>
        <dbReference type="ARBA" id="ARBA00038359"/>
    </source>
</evidence>
<comment type="subcellular location">
    <subcellularLocation>
        <location evidence="1">Membrane</location>
        <topology evidence="1">Multi-pass membrane protein</topology>
    </subcellularLocation>
</comment>
<dbReference type="AlphaFoldDB" id="A0A318Z7X0"/>
<proteinExistence type="inferred from homology"/>
<keyword evidence="4 6" id="KW-0472">Membrane</keyword>
<accession>A0A318Z7X0</accession>
<evidence type="ECO:0000256" key="3">
    <source>
        <dbReference type="ARBA" id="ARBA00022989"/>
    </source>
</evidence>
<dbReference type="GO" id="GO:0016020">
    <property type="term" value="C:membrane"/>
    <property type="evidence" value="ECO:0007669"/>
    <property type="project" value="UniProtKB-SubCell"/>
</dbReference>
<name>A0A318Z7X0_9EURO</name>